<dbReference type="InterPro" id="IPR018503">
    <property type="entry name" value="Tetraspanin_CS"/>
</dbReference>
<dbReference type="GeneID" id="102214725"/>
<dbReference type="PIRSF" id="PIRSF002419">
    <property type="entry name" value="Tetraspanin"/>
    <property type="match status" value="1"/>
</dbReference>
<feature type="transmembrane region" description="Helical" evidence="7">
    <location>
        <begin position="78"/>
        <end position="101"/>
    </location>
</feature>
<dbReference type="CDD" id="cd03154">
    <property type="entry name" value="TM4SF3_like_LEL"/>
    <property type="match status" value="1"/>
</dbReference>
<dbReference type="RefSeq" id="XP_005742386.1">
    <property type="nucleotide sequence ID" value="XM_005742329.2"/>
</dbReference>
<dbReference type="PROSITE" id="PS00421">
    <property type="entry name" value="TM4_1"/>
    <property type="match status" value="1"/>
</dbReference>
<protein>
    <recommendedName>
        <fullName evidence="7">Tetraspanin</fullName>
    </recommendedName>
</protein>
<reference evidence="10 11" key="2">
    <citation type="submission" date="2025-04" db="UniProtKB">
        <authorList>
            <consortium name="RefSeq"/>
        </authorList>
    </citation>
    <scope>IDENTIFICATION</scope>
</reference>
<evidence type="ECO:0000256" key="5">
    <source>
        <dbReference type="ARBA" id="ARBA00023136"/>
    </source>
</evidence>
<dbReference type="RefSeq" id="XP_005742387.1">
    <property type="nucleotide sequence ID" value="XM_005742330.2"/>
</dbReference>
<dbReference type="InterPro" id="IPR000301">
    <property type="entry name" value="Tetraspanin_animals"/>
</dbReference>
<proteinExistence type="inferred from homology"/>
<keyword evidence="4 7" id="KW-1133">Transmembrane helix</keyword>
<dbReference type="InterPro" id="IPR018499">
    <property type="entry name" value="Tetraspanin/Peripherin"/>
</dbReference>
<keyword evidence="5 7" id="KW-0472">Membrane</keyword>
<dbReference type="PROSITE" id="PS51257">
    <property type="entry name" value="PROKAR_LIPOPROTEIN"/>
    <property type="match status" value="1"/>
</dbReference>
<sequence length="235" mass="25799">MAVNKCIKYLLFFFNLLFWLSGCLILAVSIYLRVSKGGNQITDQYFPAVNLMIAIGTIIMVLGFLGCCGAYRESRCMLLLFFIFLLIIFILLVAAGIAGAVSQNKMEDWVNKQLKDMLPLAKQPDTVKSDLKNLQKDLKCCGLVNGKTDWSPDPFPESCRCNVTNSPTPVPGAECGSEGYYSTPCSTRIVNLMKENMVIVLGIAFGIAVLLIFGLAFSMALYCQISKKDGPTTNA</sequence>
<keyword evidence="6" id="KW-1015">Disulfide bond</keyword>
<dbReference type="AlphaFoldDB" id="A0A3B4G253"/>
<reference evidence="8" key="1">
    <citation type="submission" date="2023-09" db="UniProtKB">
        <authorList>
            <consortium name="Ensembl"/>
        </authorList>
    </citation>
    <scope>IDENTIFICATION</scope>
</reference>
<evidence type="ECO:0000313" key="9">
    <source>
        <dbReference type="Proteomes" id="UP000695023"/>
    </source>
</evidence>
<dbReference type="Pfam" id="PF00335">
    <property type="entry name" value="Tetraspanin"/>
    <property type="match status" value="1"/>
</dbReference>
<evidence type="ECO:0000313" key="10">
    <source>
        <dbReference type="RefSeq" id="XP_005742386.1"/>
    </source>
</evidence>
<evidence type="ECO:0000256" key="6">
    <source>
        <dbReference type="PIRSR" id="PIRSR002419-1"/>
    </source>
</evidence>
<evidence type="ECO:0000313" key="11">
    <source>
        <dbReference type="RefSeq" id="XP_005742387.1"/>
    </source>
</evidence>
<evidence type="ECO:0000256" key="3">
    <source>
        <dbReference type="ARBA" id="ARBA00022692"/>
    </source>
</evidence>
<name>A0A3B4G253_9CICH</name>
<dbReference type="STRING" id="303518.ENSPNYP00000015651"/>
<evidence type="ECO:0000256" key="4">
    <source>
        <dbReference type="ARBA" id="ARBA00022989"/>
    </source>
</evidence>
<feature type="transmembrane region" description="Helical" evidence="7">
    <location>
        <begin position="9"/>
        <end position="31"/>
    </location>
</feature>
<feature type="transmembrane region" description="Helical" evidence="7">
    <location>
        <begin position="197"/>
        <end position="222"/>
    </location>
</feature>
<dbReference type="InterPro" id="IPR008952">
    <property type="entry name" value="Tetraspanin_EC2_sf"/>
</dbReference>
<keyword evidence="9" id="KW-1185">Reference proteome</keyword>
<dbReference type="OrthoDB" id="5982705at2759"/>
<dbReference type="Gene3D" id="1.10.1450.10">
    <property type="entry name" value="Tetraspanin"/>
    <property type="match status" value="1"/>
</dbReference>
<evidence type="ECO:0000313" key="8">
    <source>
        <dbReference type="Ensembl" id="ENSPNYP00000015651.1"/>
    </source>
</evidence>
<organism evidence="8">
    <name type="scientific">Pundamilia nyererei</name>
    <dbReference type="NCBI Taxonomy" id="303518"/>
    <lineage>
        <taxon>Eukaryota</taxon>
        <taxon>Metazoa</taxon>
        <taxon>Chordata</taxon>
        <taxon>Craniata</taxon>
        <taxon>Vertebrata</taxon>
        <taxon>Euteleostomi</taxon>
        <taxon>Actinopterygii</taxon>
        <taxon>Neopterygii</taxon>
        <taxon>Teleostei</taxon>
        <taxon>Neoteleostei</taxon>
        <taxon>Acanthomorphata</taxon>
        <taxon>Ovalentaria</taxon>
        <taxon>Cichlomorphae</taxon>
        <taxon>Cichliformes</taxon>
        <taxon>Cichlidae</taxon>
        <taxon>African cichlids</taxon>
        <taxon>Pseudocrenilabrinae</taxon>
        <taxon>Haplochromini</taxon>
        <taxon>Pundamilia</taxon>
    </lineage>
</organism>
<gene>
    <name evidence="10 11" type="primary">LOC102214725</name>
</gene>
<dbReference type="Ensembl" id="ENSPNYT00000016052.1">
    <property type="protein sequence ID" value="ENSPNYP00000015651.1"/>
    <property type="gene ID" value="ENSPNYG00000011842.1"/>
</dbReference>
<comment type="similarity">
    <text evidence="2 7">Belongs to the tetraspanin (TM4SF) family.</text>
</comment>
<dbReference type="SUPFAM" id="SSF48652">
    <property type="entry name" value="Tetraspanin"/>
    <property type="match status" value="1"/>
</dbReference>
<dbReference type="Proteomes" id="UP000695023">
    <property type="component" value="Unplaced"/>
</dbReference>
<dbReference type="GeneTree" id="ENSGT00940000158153"/>
<evidence type="ECO:0000256" key="7">
    <source>
        <dbReference type="RuleBase" id="RU361218"/>
    </source>
</evidence>
<feature type="transmembrane region" description="Helical" evidence="7">
    <location>
        <begin position="51"/>
        <end position="71"/>
    </location>
</feature>
<evidence type="ECO:0000256" key="2">
    <source>
        <dbReference type="ARBA" id="ARBA00006840"/>
    </source>
</evidence>
<accession>A0A3B4G253</accession>
<comment type="subcellular location">
    <subcellularLocation>
        <location evidence="1 7">Membrane</location>
        <topology evidence="1 7">Multi-pass membrane protein</topology>
    </subcellularLocation>
</comment>
<evidence type="ECO:0000256" key="1">
    <source>
        <dbReference type="ARBA" id="ARBA00004141"/>
    </source>
</evidence>
<dbReference type="PANTHER" id="PTHR19282:SF380">
    <property type="entry name" value="TETRASPANIN-8"/>
    <property type="match status" value="1"/>
</dbReference>
<feature type="disulfide bond" evidence="6">
    <location>
        <begin position="141"/>
        <end position="159"/>
    </location>
</feature>
<keyword evidence="3 7" id="KW-0812">Transmembrane</keyword>
<dbReference type="PRINTS" id="PR00259">
    <property type="entry name" value="TMFOUR"/>
</dbReference>
<dbReference type="PANTHER" id="PTHR19282">
    <property type="entry name" value="TETRASPANIN"/>
    <property type="match status" value="1"/>
</dbReference>
<dbReference type="GO" id="GO:0005886">
    <property type="term" value="C:plasma membrane"/>
    <property type="evidence" value="ECO:0007669"/>
    <property type="project" value="TreeGrafter"/>
</dbReference>